<evidence type="ECO:0000256" key="4">
    <source>
        <dbReference type="ARBA" id="ARBA00022434"/>
    </source>
</evidence>
<dbReference type="SMART" id="SM01219">
    <property type="entry name" value="Frataxin_Cyay"/>
    <property type="match status" value="1"/>
</dbReference>
<keyword evidence="7" id="KW-0809">Transit peptide</keyword>
<dbReference type="Proteomes" id="UP000237438">
    <property type="component" value="Unassembled WGS sequence"/>
</dbReference>
<gene>
    <name evidence="13" type="ORF">EPUL_004107</name>
</gene>
<keyword evidence="4" id="KW-0409">Iron storage</keyword>
<evidence type="ECO:0000256" key="2">
    <source>
        <dbReference type="ARBA" id="ARBA00008183"/>
    </source>
</evidence>
<proteinExistence type="inferred from homology"/>
<dbReference type="Gene3D" id="3.30.920.10">
    <property type="entry name" value="Frataxin/CyaY"/>
    <property type="match status" value="1"/>
</dbReference>
<keyword evidence="8" id="KW-0560">Oxidoreductase</keyword>
<dbReference type="NCBIfam" id="TIGR03422">
    <property type="entry name" value="mito_frataxin"/>
    <property type="match status" value="1"/>
</dbReference>
<dbReference type="PANTHER" id="PTHR16821:SF2">
    <property type="entry name" value="FRATAXIN, MITOCHONDRIAL"/>
    <property type="match status" value="1"/>
</dbReference>
<dbReference type="GO" id="GO:0004322">
    <property type="term" value="F:ferroxidase activity"/>
    <property type="evidence" value="ECO:0007669"/>
    <property type="project" value="UniProtKB-EC"/>
</dbReference>
<dbReference type="PANTHER" id="PTHR16821">
    <property type="entry name" value="FRATAXIN"/>
    <property type="match status" value="1"/>
</dbReference>
<accession>A0A2S4PPX9</accession>
<dbReference type="GO" id="GO:0005739">
    <property type="term" value="C:mitochondrion"/>
    <property type="evidence" value="ECO:0007669"/>
    <property type="project" value="UniProtKB-SubCell"/>
</dbReference>
<dbReference type="SUPFAM" id="SSF55387">
    <property type="entry name" value="Frataxin/Nqo15-like"/>
    <property type="match status" value="1"/>
</dbReference>
<organism evidence="13 14">
    <name type="scientific">Erysiphe pulchra</name>
    <dbReference type="NCBI Taxonomy" id="225359"/>
    <lineage>
        <taxon>Eukaryota</taxon>
        <taxon>Fungi</taxon>
        <taxon>Dikarya</taxon>
        <taxon>Ascomycota</taxon>
        <taxon>Pezizomycotina</taxon>
        <taxon>Leotiomycetes</taxon>
        <taxon>Erysiphales</taxon>
        <taxon>Erysiphaceae</taxon>
        <taxon>Erysiphe</taxon>
    </lineage>
</organism>
<dbReference type="GO" id="GO:0008198">
    <property type="term" value="F:ferrous iron binding"/>
    <property type="evidence" value="ECO:0007669"/>
    <property type="project" value="TreeGrafter"/>
</dbReference>
<comment type="subcellular location">
    <subcellularLocation>
        <location evidence="1">Mitochondrion</location>
    </subcellularLocation>
</comment>
<evidence type="ECO:0000256" key="12">
    <source>
        <dbReference type="ARBA" id="ARBA00047990"/>
    </source>
</evidence>
<dbReference type="InterPro" id="IPR002908">
    <property type="entry name" value="Frataxin/CyaY"/>
</dbReference>
<evidence type="ECO:0000256" key="6">
    <source>
        <dbReference type="ARBA" id="ARBA00022496"/>
    </source>
</evidence>
<keyword evidence="5" id="KW-0813">Transport</keyword>
<keyword evidence="9" id="KW-0408">Iron</keyword>
<dbReference type="GO" id="GO:0008199">
    <property type="term" value="F:ferric iron binding"/>
    <property type="evidence" value="ECO:0007669"/>
    <property type="project" value="InterPro"/>
</dbReference>
<evidence type="ECO:0000313" key="14">
    <source>
        <dbReference type="Proteomes" id="UP000237438"/>
    </source>
</evidence>
<dbReference type="GO" id="GO:0016226">
    <property type="term" value="P:iron-sulfur cluster assembly"/>
    <property type="evidence" value="ECO:0007669"/>
    <property type="project" value="InterPro"/>
</dbReference>
<keyword evidence="14" id="KW-1185">Reference proteome</keyword>
<dbReference type="EC" id="1.16.3.1" evidence="3"/>
<sequence length="198" mass="22242">MSRVKPSILCHISFLKNINRVPPNALQFNIRQTTVAARYILIPHIYKSFTCTPPIHDGLSSKSADLADLSNKSVTKAHTITPAKLSIEQYHALADSYLCELEEKFSELQENNELIDVEFSAGVLTLTLPPKGTYVLNKQPPNKQIWLSSPVSGPKRYDYVLFTENSHRGAPSGHWVYLRDGSTLSDLLKEECQVTMQN</sequence>
<dbReference type="InterPro" id="IPR036524">
    <property type="entry name" value="Frataxin/CyaY_sf"/>
</dbReference>
<evidence type="ECO:0000256" key="1">
    <source>
        <dbReference type="ARBA" id="ARBA00004173"/>
    </source>
</evidence>
<reference evidence="13 14" key="1">
    <citation type="submission" date="2017-10" db="EMBL/GenBank/DDBJ databases">
        <title>Development of genomic resources for the powdery mildew, Erysiphe pulchra.</title>
        <authorList>
            <person name="Wadl P.A."/>
            <person name="Mack B.M."/>
            <person name="Moore G."/>
            <person name="Beltz S.B."/>
        </authorList>
    </citation>
    <scope>NUCLEOTIDE SEQUENCE [LARGE SCALE GENOMIC DNA]</scope>
    <source>
        <strain evidence="13">Cflorida</strain>
    </source>
</reference>
<dbReference type="OrthoDB" id="1897642at2759"/>
<comment type="catalytic activity">
    <reaction evidence="12">
        <text>4 Fe(2+) + O2 + 4 H(+) = 4 Fe(3+) + 2 H2O</text>
        <dbReference type="Rhea" id="RHEA:11148"/>
        <dbReference type="ChEBI" id="CHEBI:15377"/>
        <dbReference type="ChEBI" id="CHEBI:15378"/>
        <dbReference type="ChEBI" id="CHEBI:15379"/>
        <dbReference type="ChEBI" id="CHEBI:29033"/>
        <dbReference type="ChEBI" id="CHEBI:29034"/>
        <dbReference type="EC" id="1.16.3.1"/>
    </reaction>
</comment>
<dbReference type="STRING" id="225359.A0A2S4PPX9"/>
<dbReference type="GO" id="GO:0034986">
    <property type="term" value="F:iron chaperone activity"/>
    <property type="evidence" value="ECO:0007669"/>
    <property type="project" value="TreeGrafter"/>
</dbReference>
<protein>
    <recommendedName>
        <fullName evidence="3">ferroxidase</fullName>
        <ecNumber evidence="3">1.16.3.1</ecNumber>
    </recommendedName>
</protein>
<evidence type="ECO:0000256" key="3">
    <source>
        <dbReference type="ARBA" id="ARBA00013107"/>
    </source>
</evidence>
<dbReference type="GO" id="GO:0051537">
    <property type="term" value="F:2 iron, 2 sulfur cluster binding"/>
    <property type="evidence" value="ECO:0007669"/>
    <property type="project" value="TreeGrafter"/>
</dbReference>
<dbReference type="GO" id="GO:0006879">
    <property type="term" value="P:intracellular iron ion homeostasis"/>
    <property type="evidence" value="ECO:0007669"/>
    <property type="project" value="UniProtKB-KW"/>
</dbReference>
<dbReference type="NCBIfam" id="TIGR03421">
    <property type="entry name" value="FeS_CyaY"/>
    <property type="match status" value="1"/>
</dbReference>
<evidence type="ECO:0000256" key="5">
    <source>
        <dbReference type="ARBA" id="ARBA00022448"/>
    </source>
</evidence>
<keyword evidence="6" id="KW-0410">Iron transport</keyword>
<dbReference type="GO" id="GO:0006826">
    <property type="term" value="P:iron ion transport"/>
    <property type="evidence" value="ECO:0007669"/>
    <property type="project" value="UniProtKB-KW"/>
</dbReference>
<keyword evidence="10" id="KW-0406">Ion transport</keyword>
<comment type="similarity">
    <text evidence="2">Belongs to the frataxin family.</text>
</comment>
<keyword evidence="11" id="KW-0496">Mitochondrion</keyword>
<dbReference type="PROSITE" id="PS01344">
    <property type="entry name" value="FRATAXIN_1"/>
    <property type="match status" value="1"/>
</dbReference>
<name>A0A2S4PPX9_9PEZI</name>
<evidence type="ECO:0000313" key="13">
    <source>
        <dbReference type="EMBL" id="POS84085.1"/>
    </source>
</evidence>
<evidence type="ECO:0000256" key="11">
    <source>
        <dbReference type="ARBA" id="ARBA00023128"/>
    </source>
</evidence>
<dbReference type="EMBL" id="PEDP01001184">
    <property type="protein sequence ID" value="POS84085.1"/>
    <property type="molecule type" value="Genomic_DNA"/>
</dbReference>
<dbReference type="AlphaFoldDB" id="A0A2S4PPX9"/>
<evidence type="ECO:0000256" key="7">
    <source>
        <dbReference type="ARBA" id="ARBA00022946"/>
    </source>
</evidence>
<evidence type="ECO:0000256" key="10">
    <source>
        <dbReference type="ARBA" id="ARBA00023065"/>
    </source>
</evidence>
<dbReference type="PROSITE" id="PS50810">
    <property type="entry name" value="FRATAXIN_2"/>
    <property type="match status" value="1"/>
</dbReference>
<evidence type="ECO:0000256" key="9">
    <source>
        <dbReference type="ARBA" id="ARBA00023004"/>
    </source>
</evidence>
<dbReference type="InterPro" id="IPR020895">
    <property type="entry name" value="Frataxin_CS"/>
</dbReference>
<comment type="caution">
    <text evidence="13">The sequence shown here is derived from an EMBL/GenBank/DDBJ whole genome shotgun (WGS) entry which is preliminary data.</text>
</comment>
<dbReference type="InterPro" id="IPR017789">
    <property type="entry name" value="Frataxin"/>
</dbReference>
<dbReference type="Pfam" id="PF01491">
    <property type="entry name" value="Frataxin_Cyay"/>
    <property type="match status" value="1"/>
</dbReference>
<evidence type="ECO:0000256" key="8">
    <source>
        <dbReference type="ARBA" id="ARBA00023002"/>
    </source>
</evidence>